<accession>A0A2S4S394</accession>
<organism evidence="1 2">
    <name type="scientific">Citrobacter amalonaticus</name>
    <dbReference type="NCBI Taxonomy" id="35703"/>
    <lineage>
        <taxon>Bacteria</taxon>
        <taxon>Pseudomonadati</taxon>
        <taxon>Pseudomonadota</taxon>
        <taxon>Gammaproteobacteria</taxon>
        <taxon>Enterobacterales</taxon>
        <taxon>Enterobacteriaceae</taxon>
        <taxon>Citrobacter</taxon>
    </lineage>
</organism>
<evidence type="ECO:0000313" key="1">
    <source>
        <dbReference type="EMBL" id="POU68345.1"/>
    </source>
</evidence>
<protein>
    <submittedName>
        <fullName evidence="1">Uncharacterized protein</fullName>
    </submittedName>
</protein>
<dbReference type="EMBL" id="PQLX01000001">
    <property type="protein sequence ID" value="POU68345.1"/>
    <property type="molecule type" value="Genomic_DNA"/>
</dbReference>
<sequence>MAAKAAHVRFNLLPDGSINVLSGLQSNSRYCRPDKQSVIRRYLPDRTHFNGIYHFFTDEK</sequence>
<name>A0A2S4S394_CITAM</name>
<proteinExistence type="predicted"/>
<dbReference type="Proteomes" id="UP000237003">
    <property type="component" value="Unassembled WGS sequence"/>
</dbReference>
<reference evidence="1 2" key="1">
    <citation type="submission" date="2018-01" db="EMBL/GenBank/DDBJ databases">
        <title>Complete genome sequences of 14 Citrobacter spp. isolated from plant in Canada.</title>
        <authorList>
            <person name="Bhandare S.G."/>
            <person name="Colavecchio A."/>
            <person name="Jeukens J."/>
            <person name="Emond-Rheault J.-G."/>
            <person name="Freschi L."/>
            <person name="Hamel J."/>
            <person name="Kukavica-Ibrulj I."/>
            <person name="Levesque R."/>
            <person name="Goodridge L."/>
        </authorList>
    </citation>
    <scope>NUCLEOTIDE SEQUENCE [LARGE SCALE GENOMIC DNA]</scope>
    <source>
        <strain evidence="1 2">S1285</strain>
    </source>
</reference>
<evidence type="ECO:0000313" key="2">
    <source>
        <dbReference type="Proteomes" id="UP000237003"/>
    </source>
</evidence>
<gene>
    <name evidence="1" type="ORF">C3430_04555</name>
</gene>
<comment type="caution">
    <text evidence="1">The sequence shown here is derived from an EMBL/GenBank/DDBJ whole genome shotgun (WGS) entry which is preliminary data.</text>
</comment>
<dbReference type="AlphaFoldDB" id="A0A2S4S394"/>